<dbReference type="Proteomes" id="UP000319255">
    <property type="component" value="Unassembled WGS sequence"/>
</dbReference>
<organism evidence="1 2">
    <name type="scientific">Amaricoccus solimangrovi</name>
    <dbReference type="NCBI Taxonomy" id="2589815"/>
    <lineage>
        <taxon>Bacteria</taxon>
        <taxon>Pseudomonadati</taxon>
        <taxon>Pseudomonadota</taxon>
        <taxon>Alphaproteobacteria</taxon>
        <taxon>Rhodobacterales</taxon>
        <taxon>Paracoccaceae</taxon>
        <taxon>Amaricoccus</taxon>
    </lineage>
</organism>
<dbReference type="Gene3D" id="3.10.450.50">
    <property type="match status" value="1"/>
</dbReference>
<comment type="caution">
    <text evidence="1">The sequence shown here is derived from an EMBL/GenBank/DDBJ whole genome shotgun (WGS) entry which is preliminary data.</text>
</comment>
<dbReference type="PANTHER" id="PTHR38436:SF1">
    <property type="entry name" value="ESTER CYCLASE"/>
    <property type="match status" value="1"/>
</dbReference>
<sequence>MAAETSKTLVAGFIERIWNEGAVADVGRFVASAYTVLHDPGDPWDGRTLDRAGFAERVVRSRAPFPDQRFEIVDLLGEGDRVALSWLWSATHLGDIPDFPATGRRIAMSGLTIYRTTPEGLDGHWQVSDRLGVYRQLLSNRAGTA</sequence>
<dbReference type="AlphaFoldDB" id="A0A501WJ72"/>
<dbReference type="InterPro" id="IPR032710">
    <property type="entry name" value="NTF2-like_dom_sf"/>
</dbReference>
<name>A0A501WJ72_9RHOB</name>
<proteinExistence type="predicted"/>
<dbReference type="OrthoDB" id="129343at2"/>
<protein>
    <submittedName>
        <fullName evidence="1">Ester cyclase</fullName>
    </submittedName>
</protein>
<evidence type="ECO:0000313" key="1">
    <source>
        <dbReference type="EMBL" id="TPE49398.1"/>
    </source>
</evidence>
<evidence type="ECO:0000313" key="2">
    <source>
        <dbReference type="Proteomes" id="UP000319255"/>
    </source>
</evidence>
<reference evidence="1 2" key="1">
    <citation type="submission" date="2019-06" db="EMBL/GenBank/DDBJ databases">
        <title>A novel bacterium of genus Amaricoccus, isolated from marine sediment.</title>
        <authorList>
            <person name="Huang H."/>
            <person name="Mo K."/>
            <person name="Hu Y."/>
        </authorList>
    </citation>
    <scope>NUCLEOTIDE SEQUENCE [LARGE SCALE GENOMIC DNA]</scope>
    <source>
        <strain evidence="1 2">HB172011</strain>
    </source>
</reference>
<dbReference type="GO" id="GO:0030638">
    <property type="term" value="P:polyketide metabolic process"/>
    <property type="evidence" value="ECO:0007669"/>
    <property type="project" value="InterPro"/>
</dbReference>
<dbReference type="Pfam" id="PF07366">
    <property type="entry name" value="SnoaL"/>
    <property type="match status" value="1"/>
</dbReference>
<accession>A0A501WJ72</accession>
<dbReference type="InterPro" id="IPR009959">
    <property type="entry name" value="Cyclase_SnoaL-like"/>
</dbReference>
<dbReference type="RefSeq" id="WP_140454919.1">
    <property type="nucleotide sequence ID" value="NZ_VFRP01000015.1"/>
</dbReference>
<dbReference type="EMBL" id="VFRP01000015">
    <property type="protein sequence ID" value="TPE49398.1"/>
    <property type="molecule type" value="Genomic_DNA"/>
</dbReference>
<keyword evidence="2" id="KW-1185">Reference proteome</keyword>
<gene>
    <name evidence="1" type="ORF">FJM51_14835</name>
</gene>
<dbReference type="SUPFAM" id="SSF54427">
    <property type="entry name" value="NTF2-like"/>
    <property type="match status" value="1"/>
</dbReference>
<dbReference type="PANTHER" id="PTHR38436">
    <property type="entry name" value="POLYKETIDE CYCLASE SNOAL-LIKE DOMAIN"/>
    <property type="match status" value="1"/>
</dbReference>